<evidence type="ECO:0000313" key="1">
    <source>
        <dbReference type="EMBL" id="SFC33821.1"/>
    </source>
</evidence>
<accession>A0A1I1ICS1</accession>
<evidence type="ECO:0000313" key="2">
    <source>
        <dbReference type="Proteomes" id="UP000231644"/>
    </source>
</evidence>
<dbReference type="AlphaFoldDB" id="A0A1I1ICS1"/>
<dbReference type="EMBL" id="FOLX01000001">
    <property type="protein sequence ID" value="SFC33821.1"/>
    <property type="molecule type" value="Genomic_DNA"/>
</dbReference>
<dbReference type="Pfam" id="PF07845">
    <property type="entry name" value="DUF1636"/>
    <property type="match status" value="1"/>
</dbReference>
<dbReference type="STRING" id="517719.SAMN05421762_0598"/>
<dbReference type="InterPro" id="IPR012863">
    <property type="entry name" value="DUF1636"/>
</dbReference>
<name>A0A1I1ICS1_9RHOB</name>
<dbReference type="CDD" id="cd02980">
    <property type="entry name" value="TRX_Fd_family"/>
    <property type="match status" value="1"/>
</dbReference>
<protein>
    <submittedName>
        <fullName evidence="1">Predicted metal-binding protein</fullName>
    </submittedName>
</protein>
<dbReference type="RefSeq" id="WP_170848688.1">
    <property type="nucleotide sequence ID" value="NZ_FNZG01000002.1"/>
</dbReference>
<reference evidence="1 2" key="1">
    <citation type="submission" date="2016-10" db="EMBL/GenBank/DDBJ databases">
        <authorList>
            <person name="de Groot N.N."/>
        </authorList>
    </citation>
    <scope>NUCLEOTIDE SEQUENCE [LARGE SCALE GENOMIC DNA]</scope>
    <source>
        <strain evidence="1 2">DSM 29619</strain>
    </source>
</reference>
<sequence length="98" mass="10057">MIFVCANCDGGADLAAAVEATGAEVRLTGCMNVCASAPVMAVREPGREAYLFGPVSAKAAREAGDFLDLYHAAPKGRIGDATGLPVLRHCLIGRIPAV</sequence>
<dbReference type="Proteomes" id="UP000231644">
    <property type="component" value="Unassembled WGS sequence"/>
</dbReference>
<gene>
    <name evidence="1" type="ORF">SAMN05421762_0598</name>
</gene>
<proteinExistence type="predicted"/>
<organism evidence="1 2">
    <name type="scientific">Pseudooceanicola nitratireducens</name>
    <dbReference type="NCBI Taxonomy" id="517719"/>
    <lineage>
        <taxon>Bacteria</taxon>
        <taxon>Pseudomonadati</taxon>
        <taxon>Pseudomonadota</taxon>
        <taxon>Alphaproteobacteria</taxon>
        <taxon>Rhodobacterales</taxon>
        <taxon>Paracoccaceae</taxon>
        <taxon>Pseudooceanicola</taxon>
    </lineage>
</organism>
<keyword evidence="2" id="KW-1185">Reference proteome</keyword>